<sequence>MSIGRERLGELLALIVSEKPADRVEGADTVRDWAGSFSAFEARVVVRVLAVAATVEERDGREAQLLAILTVFDPRTMTRDDIAPVLDIDPDRLDRGEREYVNDLLESLGWKQS</sequence>
<keyword evidence="2" id="KW-1185">Reference proteome</keyword>
<evidence type="ECO:0000313" key="1">
    <source>
        <dbReference type="EMBL" id="TCO55974.1"/>
    </source>
</evidence>
<dbReference type="AlphaFoldDB" id="A0A4R2JAZ5"/>
<evidence type="ECO:0000313" key="2">
    <source>
        <dbReference type="Proteomes" id="UP000295680"/>
    </source>
</evidence>
<dbReference type="RefSeq" id="WP_132122192.1">
    <property type="nucleotide sequence ID" value="NZ_SLWS01000007.1"/>
</dbReference>
<accession>A0A4R2JAZ5</accession>
<dbReference type="EMBL" id="SLWS01000007">
    <property type="protein sequence ID" value="TCO55974.1"/>
    <property type="molecule type" value="Genomic_DNA"/>
</dbReference>
<gene>
    <name evidence="1" type="ORF">EV192_107399</name>
</gene>
<name>A0A4R2JAZ5_9PSEU</name>
<reference evidence="1 2" key="1">
    <citation type="submission" date="2019-03" db="EMBL/GenBank/DDBJ databases">
        <title>Genomic Encyclopedia of Type Strains, Phase IV (KMG-IV): sequencing the most valuable type-strain genomes for metagenomic binning, comparative biology and taxonomic classification.</title>
        <authorList>
            <person name="Goeker M."/>
        </authorList>
    </citation>
    <scope>NUCLEOTIDE SEQUENCE [LARGE SCALE GENOMIC DNA]</scope>
    <source>
        <strain evidence="1 2">DSM 45934</strain>
    </source>
</reference>
<organism evidence="1 2">
    <name type="scientific">Actinocrispum wychmicini</name>
    <dbReference type="NCBI Taxonomy" id="1213861"/>
    <lineage>
        <taxon>Bacteria</taxon>
        <taxon>Bacillati</taxon>
        <taxon>Actinomycetota</taxon>
        <taxon>Actinomycetes</taxon>
        <taxon>Pseudonocardiales</taxon>
        <taxon>Pseudonocardiaceae</taxon>
        <taxon>Actinocrispum</taxon>
    </lineage>
</organism>
<comment type="caution">
    <text evidence="1">The sequence shown here is derived from an EMBL/GenBank/DDBJ whole genome shotgun (WGS) entry which is preliminary data.</text>
</comment>
<protein>
    <submittedName>
        <fullName evidence="1">Uncharacterized protein</fullName>
    </submittedName>
</protein>
<proteinExistence type="predicted"/>
<dbReference type="Proteomes" id="UP000295680">
    <property type="component" value="Unassembled WGS sequence"/>
</dbReference>
<dbReference type="OrthoDB" id="4305729at2"/>